<feature type="compositionally biased region" description="Acidic residues" evidence="4">
    <location>
        <begin position="203"/>
        <end position="218"/>
    </location>
</feature>
<comment type="subcellular location">
    <subcellularLocation>
        <location evidence="1">Nucleus</location>
    </subcellularLocation>
</comment>
<dbReference type="CDD" id="cd21075">
    <property type="entry name" value="DBD_XPA-like"/>
    <property type="match status" value="1"/>
</dbReference>
<dbReference type="Proteomes" id="UP000703269">
    <property type="component" value="Unassembled WGS sequence"/>
</dbReference>
<dbReference type="OrthoDB" id="2881925at2759"/>
<dbReference type="SUPFAM" id="SSF46955">
    <property type="entry name" value="Putative DNA-binding domain"/>
    <property type="match status" value="1"/>
</dbReference>
<dbReference type="Gene3D" id="3.90.530.10">
    <property type="entry name" value="XPA C-terminal domain"/>
    <property type="match status" value="2"/>
</dbReference>
<protein>
    <submittedName>
        <fullName evidence="5">Uncharacterized protein</fullName>
    </submittedName>
</protein>
<feature type="compositionally biased region" description="Low complexity" evidence="4">
    <location>
        <begin position="190"/>
        <end position="199"/>
    </location>
</feature>
<evidence type="ECO:0000313" key="5">
    <source>
        <dbReference type="EMBL" id="GJE92065.1"/>
    </source>
</evidence>
<dbReference type="GO" id="GO:0005634">
    <property type="term" value="C:nucleus"/>
    <property type="evidence" value="ECO:0007669"/>
    <property type="project" value="UniProtKB-SubCell"/>
</dbReference>
<organism evidence="5 6">
    <name type="scientific">Phanerochaete sordida</name>
    <dbReference type="NCBI Taxonomy" id="48140"/>
    <lineage>
        <taxon>Eukaryota</taxon>
        <taxon>Fungi</taxon>
        <taxon>Dikarya</taxon>
        <taxon>Basidiomycota</taxon>
        <taxon>Agaricomycotina</taxon>
        <taxon>Agaricomycetes</taxon>
        <taxon>Polyporales</taxon>
        <taxon>Phanerochaetaceae</taxon>
        <taxon>Phanerochaete</taxon>
    </lineage>
</organism>
<reference evidence="5 6" key="1">
    <citation type="submission" date="2021-08" db="EMBL/GenBank/DDBJ databases">
        <title>Draft Genome Sequence of Phanerochaete sordida strain YK-624.</title>
        <authorList>
            <person name="Mori T."/>
            <person name="Dohra H."/>
            <person name="Suzuki T."/>
            <person name="Kawagishi H."/>
            <person name="Hirai H."/>
        </authorList>
    </citation>
    <scope>NUCLEOTIDE SEQUENCE [LARGE SCALE GENOMIC DNA]</scope>
    <source>
        <strain evidence="5 6">YK-624</strain>
    </source>
</reference>
<dbReference type="InterPro" id="IPR009061">
    <property type="entry name" value="DNA-bd_dom_put_sf"/>
</dbReference>
<feature type="region of interest" description="Disordered" evidence="4">
    <location>
        <begin position="149"/>
        <end position="225"/>
    </location>
</feature>
<dbReference type="InterPro" id="IPR037129">
    <property type="entry name" value="XPA_sf"/>
</dbReference>
<accession>A0A9P3LEA6</accession>
<evidence type="ECO:0000256" key="2">
    <source>
        <dbReference type="ARBA" id="ARBA00022833"/>
    </source>
</evidence>
<evidence type="ECO:0000313" key="6">
    <source>
        <dbReference type="Proteomes" id="UP000703269"/>
    </source>
</evidence>
<evidence type="ECO:0000256" key="3">
    <source>
        <dbReference type="ARBA" id="ARBA00023242"/>
    </source>
</evidence>
<gene>
    <name evidence="5" type="ORF">PsYK624_082180</name>
</gene>
<proteinExistence type="predicted"/>
<dbReference type="AlphaFoldDB" id="A0A9P3LEA6"/>
<sequence>MPGPWRRRSAYSSGYRANPYRRQANWITQTQACQQFGLKPADLEALTPFEVVANPHGGRNPMKKYYLSQVEFLSAQLKFQKNLDVEIVRSRAIERYDLTPALMDTLVPIKTKPNPHNPGTEMRFYSVKDVEKLAERVKKESEAAAAKYAASQPVASSSNATAGPSQYAAPGSSQPSHATQAPKSSYLPASSQTQPSSSQLTGEDSEDEYGDGGFDDDTLASIPLP</sequence>
<evidence type="ECO:0000256" key="1">
    <source>
        <dbReference type="ARBA" id="ARBA00004123"/>
    </source>
</evidence>
<keyword evidence="2" id="KW-0862">Zinc</keyword>
<keyword evidence="3" id="KW-0539">Nucleus</keyword>
<evidence type="ECO:0000256" key="4">
    <source>
        <dbReference type="SAM" id="MobiDB-lite"/>
    </source>
</evidence>
<name>A0A9P3LEA6_9APHY</name>
<feature type="compositionally biased region" description="Polar residues" evidence="4">
    <location>
        <begin position="171"/>
        <end position="189"/>
    </location>
</feature>
<comment type="caution">
    <text evidence="5">The sequence shown here is derived from an EMBL/GenBank/DDBJ whole genome shotgun (WGS) entry which is preliminary data.</text>
</comment>
<dbReference type="EMBL" id="BPQB01000024">
    <property type="protein sequence ID" value="GJE92065.1"/>
    <property type="molecule type" value="Genomic_DNA"/>
</dbReference>
<keyword evidence="6" id="KW-1185">Reference proteome</keyword>